<feature type="chain" id="PRO_5043486081" description="FAD-binding PCMH-type domain-containing protein" evidence="6">
    <location>
        <begin position="20"/>
        <end position="1270"/>
    </location>
</feature>
<evidence type="ECO:0000256" key="2">
    <source>
        <dbReference type="ARBA" id="ARBA00007469"/>
    </source>
</evidence>
<gene>
    <name evidence="8" type="ORF">G3M48_005318</name>
</gene>
<dbReference type="SUPFAM" id="SSF55895">
    <property type="entry name" value="Ribonuclease Rh-like"/>
    <property type="match status" value="1"/>
</dbReference>
<dbReference type="Pfam" id="PF00445">
    <property type="entry name" value="Ribonuclease_T2"/>
    <property type="match status" value="1"/>
</dbReference>
<dbReference type="InterPro" id="IPR012951">
    <property type="entry name" value="BBE"/>
</dbReference>
<dbReference type="GO" id="GO:0003723">
    <property type="term" value="F:RNA binding"/>
    <property type="evidence" value="ECO:0007669"/>
    <property type="project" value="InterPro"/>
</dbReference>
<keyword evidence="9" id="KW-1185">Reference proteome</keyword>
<feature type="domain" description="FAD-binding PCMH-type" evidence="7">
    <location>
        <begin position="748"/>
        <end position="937"/>
    </location>
</feature>
<evidence type="ECO:0000313" key="8">
    <source>
        <dbReference type="EMBL" id="KAK8144805.1"/>
    </source>
</evidence>
<evidence type="ECO:0000256" key="6">
    <source>
        <dbReference type="SAM" id="SignalP"/>
    </source>
</evidence>
<comment type="caution">
    <text evidence="8">The sequence shown here is derived from an EMBL/GenBank/DDBJ whole genome shotgun (WGS) entry which is preliminary data.</text>
</comment>
<organism evidence="8 9">
    <name type="scientific">Beauveria asiatica</name>
    <dbReference type="NCBI Taxonomy" id="1069075"/>
    <lineage>
        <taxon>Eukaryota</taxon>
        <taxon>Fungi</taxon>
        <taxon>Dikarya</taxon>
        <taxon>Ascomycota</taxon>
        <taxon>Pezizomycotina</taxon>
        <taxon>Sordariomycetes</taxon>
        <taxon>Hypocreomycetidae</taxon>
        <taxon>Hypocreales</taxon>
        <taxon>Cordycipitaceae</taxon>
        <taxon>Beauveria</taxon>
    </lineage>
</organism>
<dbReference type="Pfam" id="PF01565">
    <property type="entry name" value="FAD_binding_4"/>
    <property type="match status" value="1"/>
</dbReference>
<evidence type="ECO:0000259" key="7">
    <source>
        <dbReference type="PROSITE" id="PS51387"/>
    </source>
</evidence>
<dbReference type="InterPro" id="IPR018188">
    <property type="entry name" value="RNase_T2_His_AS_1"/>
</dbReference>
<feature type="compositionally biased region" description="Basic and acidic residues" evidence="5">
    <location>
        <begin position="297"/>
        <end position="310"/>
    </location>
</feature>
<dbReference type="Pfam" id="PF08031">
    <property type="entry name" value="BBE"/>
    <property type="match status" value="1"/>
</dbReference>
<evidence type="ECO:0000313" key="9">
    <source>
        <dbReference type="Proteomes" id="UP001397290"/>
    </source>
</evidence>
<dbReference type="InterPro" id="IPR036430">
    <property type="entry name" value="RNase_T2-like_sf"/>
</dbReference>
<dbReference type="InterPro" id="IPR001568">
    <property type="entry name" value="RNase_T2-like"/>
</dbReference>
<dbReference type="GO" id="GO:0016491">
    <property type="term" value="F:oxidoreductase activity"/>
    <property type="evidence" value="ECO:0007669"/>
    <property type="project" value="UniProtKB-KW"/>
</dbReference>
<feature type="compositionally biased region" description="Basic and acidic residues" evidence="5">
    <location>
        <begin position="1249"/>
        <end position="1270"/>
    </location>
</feature>
<dbReference type="Gene3D" id="3.30.465.10">
    <property type="match status" value="1"/>
</dbReference>
<reference evidence="8 9" key="1">
    <citation type="submission" date="2020-02" db="EMBL/GenBank/DDBJ databases">
        <title>Comparative genomics of the hypocrealean fungal genus Beauvera.</title>
        <authorList>
            <person name="Showalter D.N."/>
            <person name="Bushley K.E."/>
            <person name="Rehner S.A."/>
        </authorList>
    </citation>
    <scope>NUCLEOTIDE SEQUENCE [LARGE SCALE GENOMIC DNA]</scope>
    <source>
        <strain evidence="8 9">ARSEF4384</strain>
    </source>
</reference>
<protein>
    <recommendedName>
        <fullName evidence="7">FAD-binding PCMH-type domain-containing protein</fullName>
    </recommendedName>
</protein>
<evidence type="ECO:0000256" key="1">
    <source>
        <dbReference type="ARBA" id="ARBA00005466"/>
    </source>
</evidence>
<dbReference type="InterPro" id="IPR036318">
    <property type="entry name" value="FAD-bd_PCMH-like_sf"/>
</dbReference>
<evidence type="ECO:0000256" key="4">
    <source>
        <dbReference type="RuleBase" id="RU004328"/>
    </source>
</evidence>
<dbReference type="GO" id="GO:0033897">
    <property type="term" value="F:ribonuclease T2 activity"/>
    <property type="evidence" value="ECO:0007669"/>
    <property type="project" value="InterPro"/>
</dbReference>
<comment type="similarity">
    <text evidence="2 4">Belongs to the RNase T2 family.</text>
</comment>
<dbReference type="SUPFAM" id="SSF56176">
    <property type="entry name" value="FAD-binding/transporter-associated domain-like"/>
    <property type="match status" value="1"/>
</dbReference>
<dbReference type="EMBL" id="JAAHCF010000350">
    <property type="protein sequence ID" value="KAK8144805.1"/>
    <property type="molecule type" value="Genomic_DNA"/>
</dbReference>
<evidence type="ECO:0000256" key="3">
    <source>
        <dbReference type="ARBA" id="ARBA00023002"/>
    </source>
</evidence>
<evidence type="ECO:0000256" key="5">
    <source>
        <dbReference type="SAM" id="MobiDB-lite"/>
    </source>
</evidence>
<dbReference type="InterPro" id="IPR016169">
    <property type="entry name" value="FAD-bd_PCMH_sub2"/>
</dbReference>
<dbReference type="PANTHER" id="PTHR13878">
    <property type="entry name" value="GULONOLACTONE OXIDASE"/>
    <property type="match status" value="1"/>
</dbReference>
<dbReference type="GO" id="GO:0071949">
    <property type="term" value="F:FAD binding"/>
    <property type="evidence" value="ECO:0007669"/>
    <property type="project" value="InterPro"/>
</dbReference>
<keyword evidence="3" id="KW-0560">Oxidoreductase</keyword>
<accession>A0AAW0RRW8</accession>
<dbReference type="Proteomes" id="UP001397290">
    <property type="component" value="Unassembled WGS sequence"/>
</dbReference>
<comment type="similarity">
    <text evidence="1">Belongs to the oxygen-dependent FAD-linked oxidoreductase family.</text>
</comment>
<feature type="region of interest" description="Disordered" evidence="5">
    <location>
        <begin position="287"/>
        <end position="316"/>
    </location>
</feature>
<dbReference type="PROSITE" id="PS51387">
    <property type="entry name" value="FAD_PCMH"/>
    <property type="match status" value="1"/>
</dbReference>
<keyword evidence="6" id="KW-0732">Signal</keyword>
<proteinExistence type="inferred from homology"/>
<feature type="signal peptide" evidence="6">
    <location>
        <begin position="1"/>
        <end position="19"/>
    </location>
</feature>
<dbReference type="PANTHER" id="PTHR13878:SF91">
    <property type="entry name" value="FAD BINDING DOMAIN PROTEIN (AFU_ORTHOLOGUE AFUA_6G12070)-RELATED"/>
    <property type="match status" value="1"/>
</dbReference>
<dbReference type="Gene3D" id="3.90.730.10">
    <property type="entry name" value="Ribonuclease T2-like"/>
    <property type="match status" value="1"/>
</dbReference>
<feature type="region of interest" description="Disordered" evidence="5">
    <location>
        <begin position="1248"/>
        <end position="1270"/>
    </location>
</feature>
<name>A0AAW0RRW8_9HYPO</name>
<dbReference type="InterPro" id="IPR050432">
    <property type="entry name" value="FAD-linked_Oxidoreductases_BP"/>
</dbReference>
<sequence>MTWHAQLVLVLALACLGAAQCSGGKSDACKDNPAIMWRDNVNNYHPEACNLKWKLGCTSTNRNGVSQKPPPFFLCTTYKYPSGQIPVDAYTLSMQSNQGDDEFAEDAAPFTLHGLWPGSMKGHGQKNQPYGCKNGQEFDEKMLTTFKDLLDYFWPTDPQYKNTMQCFILSEWMKHGTCAVITGADGQAFRLSEESYFRTAFVMANEFNRNKGLRKRLRDPNGHPKDNLQPLISVPCVECAYQATVGWTDTSVASVPRMSSDCLEQCFACGHHRGTCVAKQLQSTVELDPSNAPLKVSEGESERDSDRDSDSDSDSNGFASFRRLAHAVPAFVTSKKISPWKGTWRSFGAEQHGSGKFEFAQTFTDEDRTVTTDSPYPSKCTYSQRGDGELVLSCGSGRKEECLVQRLPDVGKLEVAFLACNHTGAPAPASYYSAMDIPGCGNFLMFRCKSSDPGCVFSPTITPAVKTAPQSKPETEIKPVSHSQAGIAGALRELLGSWRTLQVSSHYRNGLAQWNFTADGQASMQWPNYPDRGVQRYSVSHSDTDPNTVHLSSASGTVTTCRFEFKHQPVYSYAVLDCEEPNRKTKWAMGRCNPCNPHCRYSCGPENDFCGAGSCDPADSAQVQAHVGANANTALNYVHKWCTPEDHSCWPTETAIHDLERALDPDVPRLGLQWSKYPQPQPAPVPNTSSKNQSFYGLGASGAGVKALYYYRDIAEMHRPCFIPTNQPSVWNAASDMCRAALHQNDYRNWNPFIVVFPLNERHVTAALEFAALHRLCIATAGTGHEYNSRNSCPTGGILIRTILLKDKAFLPTWAEDPALAPAGAFRFGAGSVFAEMHHFSQSHERVISSGWCSTVGMVGFHLGGGHGPFAPSMGLGVDNLLEIEVLQVGRGAQGEPVVHKKIASRHQNPQLFWAMRGGGGGVWGVILSMTIRAHHVPDGGLSRVYTAVSGTFCDNDRKFGYQWLRGMWTRLARWQLMLNHKVSTQPGFFINTSKYKNGDLCSVTWTFTFEYFYAGGQTEPDYILFRDRLKEVLDVKAANVHVDETNYKSAYEYVLSMPPNKFQLVVTNPLPPQHPPSDQATGSQNSVLVSREAMETKFASTMMNVLDICVATLKTPDKTSPDPSGYRCGFHYLYTSMTGNLGSVKPSDTAISPGFRSALMLWNARTLTTKQSDDTIYKLGPNSYFSESSYVLHNWADRYWGNKRFEQLLAVKRSHDPANLFWCHHCIGDNPNDAYGDPLHVAPASAYEDMKDTKEKKNEKDHAYVKDEL</sequence>
<dbReference type="PROSITE" id="PS00530">
    <property type="entry name" value="RNASE_T2_1"/>
    <property type="match status" value="1"/>
</dbReference>
<dbReference type="InterPro" id="IPR016166">
    <property type="entry name" value="FAD-bd_PCMH"/>
</dbReference>
<dbReference type="AlphaFoldDB" id="A0AAW0RRW8"/>
<dbReference type="InterPro" id="IPR006094">
    <property type="entry name" value="Oxid_FAD_bind_N"/>
</dbReference>